<reference evidence="4 5" key="1">
    <citation type="journal article" date="2021" name="Int. J. Syst. Evol. Microbiol.">
        <title>Reticulibacter mediterranei gen. nov., sp. nov., within the new family Reticulibacteraceae fam. nov., and Ktedonospora formicarum gen. nov., sp. nov., Ktedonobacter robiniae sp. nov., Dictyobacter formicarum sp. nov. and Dictyobacter arantiisoli sp. nov., belonging to the class Ktedonobacteria.</title>
        <authorList>
            <person name="Yabe S."/>
            <person name="Zheng Y."/>
            <person name="Wang C.M."/>
            <person name="Sakai Y."/>
            <person name="Abe K."/>
            <person name="Yokota A."/>
            <person name="Donadio S."/>
            <person name="Cavaletti L."/>
            <person name="Monciardini P."/>
        </authorList>
    </citation>
    <scope>NUCLEOTIDE SEQUENCE [LARGE SCALE GENOMIC DNA]</scope>
    <source>
        <strain evidence="4 5">SOSP1-30</strain>
    </source>
</reference>
<dbReference type="EMBL" id="BNJG01000005">
    <property type="protein sequence ID" value="GHO60423.1"/>
    <property type="molecule type" value="Genomic_DNA"/>
</dbReference>
<keyword evidence="1 2" id="KW-0597">Phosphoprotein</keyword>
<evidence type="ECO:0000256" key="1">
    <source>
        <dbReference type="ARBA" id="ARBA00022553"/>
    </source>
</evidence>
<protein>
    <recommendedName>
        <fullName evidence="3">Response regulatory domain-containing protein</fullName>
    </recommendedName>
</protein>
<dbReference type="InterPro" id="IPR011006">
    <property type="entry name" value="CheY-like_superfamily"/>
</dbReference>
<dbReference type="SUPFAM" id="SSF52172">
    <property type="entry name" value="CheY-like"/>
    <property type="match status" value="1"/>
</dbReference>
<evidence type="ECO:0000256" key="2">
    <source>
        <dbReference type="PROSITE-ProRule" id="PRU00169"/>
    </source>
</evidence>
<dbReference type="RefSeq" id="WP_201376539.1">
    <property type="nucleotide sequence ID" value="NZ_BNJG01000005.1"/>
</dbReference>
<dbReference type="PANTHER" id="PTHR44591:SF3">
    <property type="entry name" value="RESPONSE REGULATORY DOMAIN-CONTAINING PROTEIN"/>
    <property type="match status" value="1"/>
</dbReference>
<accession>A0ABQ3V684</accession>
<dbReference type="InterPro" id="IPR050595">
    <property type="entry name" value="Bact_response_regulator"/>
</dbReference>
<sequence length="131" mass="14640">MSHLQHVDSQRPIVKCILVVEDDPILGDILLEALQWEATYQGILVPSGEMALSILQTITPALFLLDYHLPGMNGLELADQLRRREGCKQRPILLMSASLPRENGAMDDLITLQKPFDLEKLLQLIAELLAS</sequence>
<evidence type="ECO:0000259" key="3">
    <source>
        <dbReference type="PROSITE" id="PS50110"/>
    </source>
</evidence>
<feature type="modified residue" description="4-aspartylphosphate" evidence="2">
    <location>
        <position position="66"/>
    </location>
</feature>
<comment type="caution">
    <text evidence="4">The sequence shown here is derived from an EMBL/GenBank/DDBJ whole genome shotgun (WGS) entry which is preliminary data.</text>
</comment>
<organism evidence="4 5">
    <name type="scientific">Ktedonobacter robiniae</name>
    <dbReference type="NCBI Taxonomy" id="2778365"/>
    <lineage>
        <taxon>Bacteria</taxon>
        <taxon>Bacillati</taxon>
        <taxon>Chloroflexota</taxon>
        <taxon>Ktedonobacteria</taxon>
        <taxon>Ktedonobacterales</taxon>
        <taxon>Ktedonobacteraceae</taxon>
        <taxon>Ktedonobacter</taxon>
    </lineage>
</organism>
<gene>
    <name evidence="4" type="ORF">KSB_88980</name>
</gene>
<dbReference type="Proteomes" id="UP000654345">
    <property type="component" value="Unassembled WGS sequence"/>
</dbReference>
<dbReference type="Gene3D" id="3.40.50.2300">
    <property type="match status" value="1"/>
</dbReference>
<proteinExistence type="predicted"/>
<keyword evidence="5" id="KW-1185">Reference proteome</keyword>
<dbReference type="CDD" id="cd17546">
    <property type="entry name" value="REC_hyHK_CKI1_RcsC-like"/>
    <property type="match status" value="1"/>
</dbReference>
<feature type="domain" description="Response regulatory" evidence="3">
    <location>
        <begin position="16"/>
        <end position="129"/>
    </location>
</feature>
<name>A0ABQ3V684_9CHLR</name>
<dbReference type="PROSITE" id="PS50110">
    <property type="entry name" value="RESPONSE_REGULATORY"/>
    <property type="match status" value="1"/>
</dbReference>
<dbReference type="SMART" id="SM00448">
    <property type="entry name" value="REC"/>
    <property type="match status" value="1"/>
</dbReference>
<dbReference type="PANTHER" id="PTHR44591">
    <property type="entry name" value="STRESS RESPONSE REGULATOR PROTEIN 1"/>
    <property type="match status" value="1"/>
</dbReference>
<evidence type="ECO:0000313" key="4">
    <source>
        <dbReference type="EMBL" id="GHO60423.1"/>
    </source>
</evidence>
<dbReference type="InterPro" id="IPR001789">
    <property type="entry name" value="Sig_transdc_resp-reg_receiver"/>
</dbReference>
<dbReference type="Pfam" id="PF00072">
    <property type="entry name" value="Response_reg"/>
    <property type="match status" value="1"/>
</dbReference>
<evidence type="ECO:0000313" key="5">
    <source>
        <dbReference type="Proteomes" id="UP000654345"/>
    </source>
</evidence>